<feature type="domain" description="BACON" evidence="1">
    <location>
        <begin position="150"/>
        <end position="204"/>
    </location>
</feature>
<evidence type="ECO:0000313" key="3">
    <source>
        <dbReference type="EMBL" id="EHP51178.1"/>
    </source>
</evidence>
<dbReference type="Pfam" id="PF13004">
    <property type="entry name" value="BACON"/>
    <property type="match status" value="3"/>
</dbReference>
<keyword evidence="4" id="KW-1185">Reference proteome</keyword>
<dbReference type="Pfam" id="PF19190">
    <property type="entry name" value="BACON_2"/>
    <property type="match status" value="1"/>
</dbReference>
<accession>H1DCX3</accession>
<evidence type="ECO:0000259" key="1">
    <source>
        <dbReference type="Pfam" id="PF13004"/>
    </source>
</evidence>
<dbReference type="Gene3D" id="2.60.40.10">
    <property type="entry name" value="Immunoglobulins"/>
    <property type="match status" value="4"/>
</dbReference>
<sequence length="464" mass="52360">MATMMNKQYIFIIVWVTLLFIACTKSINISKPELTLKNGLQTFGANEESQRIRFTSSSQWSVITDQPWCKVSPLQGEAGENEVIISVIANESYDERNSAITLTNRDCDTTFTIVQKQKDALMLTSSKAEVPAIGGKILIEIKANIHFEYTIEEKAATWITPLDTRGLETSILEFEVKKNDNIMKREGKITIHSSDTSETFTIYQSGITPELILTQNNYTLSSDATEIKIELKSNVPYEMQLPNVDWITEKKSRAVSSYTHNISISANESYNSRTAEIQFRAKDWGITEKVSITQLQKDAIIITQNEYTISEKGGNLKIEVSANIEFKILISVDWIKYLPNTRVMETSILNFTIEPNLDSKARQGTITISHANVNQQVTINQNSTNASRLKIKHNNQSFHIPIIAGRNLFGSIAWGDGKEEPYSASASHDYNSLNEYTVTIEIWGAEEMRLNDIIGVNELNLKEF</sequence>
<dbReference type="CDD" id="cd14948">
    <property type="entry name" value="BACON"/>
    <property type="match status" value="4"/>
</dbReference>
<dbReference type="RefSeq" id="WP_009135334.1">
    <property type="nucleotide sequence ID" value="NZ_JH594596.1"/>
</dbReference>
<feature type="domain" description="BACON" evidence="1">
    <location>
        <begin position="242"/>
        <end position="294"/>
    </location>
</feature>
<dbReference type="PATRIC" id="fig|742817.3.peg.185"/>
<organism evidence="3 4">
    <name type="scientific">Odoribacter laneus YIT 12061</name>
    <dbReference type="NCBI Taxonomy" id="742817"/>
    <lineage>
        <taxon>Bacteria</taxon>
        <taxon>Pseudomonadati</taxon>
        <taxon>Bacteroidota</taxon>
        <taxon>Bacteroidia</taxon>
        <taxon>Bacteroidales</taxon>
        <taxon>Odoribacteraceae</taxon>
        <taxon>Odoribacter</taxon>
    </lineage>
</organism>
<gene>
    <name evidence="3" type="ORF">HMPREF9449_00180</name>
</gene>
<dbReference type="InterPro" id="IPR024361">
    <property type="entry name" value="BACON"/>
</dbReference>
<dbReference type="AlphaFoldDB" id="H1DCX3"/>
<dbReference type="HOGENOM" id="CLU_045939_0_0_10"/>
<evidence type="ECO:0000313" key="4">
    <source>
        <dbReference type="Proteomes" id="UP000004892"/>
    </source>
</evidence>
<evidence type="ECO:0000259" key="2">
    <source>
        <dbReference type="Pfam" id="PF19190"/>
    </source>
</evidence>
<feature type="domain" description="BACON" evidence="1">
    <location>
        <begin position="332"/>
        <end position="382"/>
    </location>
</feature>
<dbReference type="Proteomes" id="UP000004892">
    <property type="component" value="Unassembled WGS sequence"/>
</dbReference>
<dbReference type="EMBL" id="ADMC01000001">
    <property type="protein sequence ID" value="EHP51178.1"/>
    <property type="molecule type" value="Genomic_DNA"/>
</dbReference>
<feature type="domain" description="BACON" evidence="2">
    <location>
        <begin position="36"/>
        <end position="116"/>
    </location>
</feature>
<proteinExistence type="predicted"/>
<dbReference type="GeneID" id="98067845"/>
<protein>
    <recommendedName>
        <fullName evidence="1 2">BACON domain-containing protein</fullName>
    </recommendedName>
</protein>
<dbReference type="eggNOG" id="COG5492">
    <property type="taxonomic scope" value="Bacteria"/>
</dbReference>
<dbReference type="InterPro" id="IPR013783">
    <property type="entry name" value="Ig-like_fold"/>
</dbReference>
<dbReference type="STRING" id="742817.HMPREF9449_00180"/>
<comment type="caution">
    <text evidence="3">The sequence shown here is derived from an EMBL/GenBank/DDBJ whole genome shotgun (WGS) entry which is preliminary data.</text>
</comment>
<dbReference type="PROSITE" id="PS51257">
    <property type="entry name" value="PROKAR_LIPOPROTEIN"/>
    <property type="match status" value="1"/>
</dbReference>
<reference evidence="3 4" key="1">
    <citation type="submission" date="2012-01" db="EMBL/GenBank/DDBJ databases">
        <title>The Genome Sequence of Odoribacter laneus YIT 12061.</title>
        <authorList>
            <consortium name="The Broad Institute Genome Sequencing Platform"/>
            <person name="Earl A."/>
            <person name="Ward D."/>
            <person name="Feldgarden M."/>
            <person name="Gevers D."/>
            <person name="Morotomi M."/>
            <person name="Young S.K."/>
            <person name="Zeng Q."/>
            <person name="Gargeya S."/>
            <person name="Fitzgerald M."/>
            <person name="Haas B."/>
            <person name="Abouelleil A."/>
            <person name="Alvarado L."/>
            <person name="Arachchi H.M."/>
            <person name="Berlin A."/>
            <person name="Chapman S.B."/>
            <person name="Gearin G."/>
            <person name="Goldberg J."/>
            <person name="Griggs A."/>
            <person name="Gujja S."/>
            <person name="Hansen M."/>
            <person name="Heiman D."/>
            <person name="Howarth C."/>
            <person name="Larimer J."/>
            <person name="Lui A."/>
            <person name="MacDonald P.J.P."/>
            <person name="McCowen C."/>
            <person name="Montmayeur A."/>
            <person name="Murphy C."/>
            <person name="Neiman D."/>
            <person name="Pearson M."/>
            <person name="Priest M."/>
            <person name="Roberts A."/>
            <person name="Saif S."/>
            <person name="Shea T."/>
            <person name="Sisk P."/>
            <person name="Stolte C."/>
            <person name="Sykes S."/>
            <person name="Wortman J."/>
            <person name="Nusbaum C."/>
            <person name="Birren B."/>
        </authorList>
    </citation>
    <scope>NUCLEOTIDE SEQUENCE [LARGE SCALE GENOMIC DNA]</scope>
    <source>
        <strain evidence="3 4">YIT 12061</strain>
    </source>
</reference>
<name>H1DCX3_9BACT</name>